<evidence type="ECO:0000313" key="6">
    <source>
        <dbReference type="Proteomes" id="UP000293089"/>
    </source>
</evidence>
<dbReference type="PANTHER" id="PTHR30093">
    <property type="entry name" value="GENERAL SECRETION PATHWAY PROTEIN G"/>
    <property type="match status" value="1"/>
</dbReference>
<dbReference type="InterPro" id="IPR012902">
    <property type="entry name" value="N_methyl_site"/>
</dbReference>
<evidence type="ECO:0000313" key="5">
    <source>
        <dbReference type="EMBL" id="TAA18407.1"/>
    </source>
</evidence>
<dbReference type="InterPro" id="IPR045584">
    <property type="entry name" value="Pilin-like"/>
</dbReference>
<keyword evidence="4" id="KW-0472">Membrane</keyword>
<protein>
    <submittedName>
        <fullName evidence="5">Prepilin-type N-terminal cleavage/methylation domain-containing protein</fullName>
    </submittedName>
</protein>
<keyword evidence="4" id="KW-0812">Transmembrane</keyword>
<dbReference type="PROSITE" id="PS00409">
    <property type="entry name" value="PROKAR_NTER_METHYL"/>
    <property type="match status" value="1"/>
</dbReference>
<organism evidence="5 6">
    <name type="scientific">Pseudoxanthomonas winnipegensis</name>
    <dbReference type="NCBI Taxonomy" id="2480810"/>
    <lineage>
        <taxon>Bacteria</taxon>
        <taxon>Pseudomonadati</taxon>
        <taxon>Pseudomonadota</taxon>
        <taxon>Gammaproteobacteria</taxon>
        <taxon>Lysobacterales</taxon>
        <taxon>Lysobacteraceae</taxon>
        <taxon>Pseudoxanthomonas</taxon>
    </lineage>
</organism>
<proteinExistence type="inferred from homology"/>
<dbReference type="EMBL" id="SHME01000004">
    <property type="protein sequence ID" value="TAA18407.1"/>
    <property type="molecule type" value="Genomic_DNA"/>
</dbReference>
<feature type="transmembrane region" description="Helical" evidence="4">
    <location>
        <begin position="12"/>
        <end position="32"/>
    </location>
</feature>
<keyword evidence="2" id="KW-0488">Methylation</keyword>
<dbReference type="Gene3D" id="3.30.700.10">
    <property type="entry name" value="Glycoprotein, Type 4 Pilin"/>
    <property type="match status" value="1"/>
</dbReference>
<dbReference type="Proteomes" id="UP000293089">
    <property type="component" value="Unassembled WGS sequence"/>
</dbReference>
<dbReference type="NCBIfam" id="TIGR02532">
    <property type="entry name" value="IV_pilin_GFxxxE"/>
    <property type="match status" value="1"/>
</dbReference>
<comment type="caution">
    <text evidence="5">The sequence shown here is derived from an EMBL/GenBank/DDBJ whole genome shotgun (WGS) entry which is preliminary data.</text>
</comment>
<dbReference type="PANTHER" id="PTHR30093:SF34">
    <property type="entry name" value="PREPILIN PEPTIDASE-DEPENDENT PROTEIN D"/>
    <property type="match status" value="1"/>
</dbReference>
<sequence>MKKNMQGGFTLIELMIVVAIIAILAAIALPAYQDYTIRARVSELAVMADGMKATVAENIANNGGTIGTTGNCAGAGTTAATVNMARITCDDTNGEITVTGTATKTKSTVLKFKPTADTDGTAVGTTWTCLGSGSAAKYYPANCRSTAAQ</sequence>
<keyword evidence="3" id="KW-0281">Fimbrium</keyword>
<evidence type="ECO:0000256" key="1">
    <source>
        <dbReference type="ARBA" id="ARBA00005233"/>
    </source>
</evidence>
<name>A0ABY1WBM5_9GAMM</name>
<evidence type="ECO:0000256" key="4">
    <source>
        <dbReference type="SAM" id="Phobius"/>
    </source>
</evidence>
<evidence type="ECO:0000256" key="3">
    <source>
        <dbReference type="RuleBase" id="RU000389"/>
    </source>
</evidence>
<reference evidence="5 6" key="1">
    <citation type="submission" date="2019-02" db="EMBL/GenBank/DDBJ databases">
        <title>WGS of Pseudoxanthomonas species novum from clinical isolates.</title>
        <authorList>
            <person name="Bernier A.-M."/>
            <person name="Bernard K."/>
            <person name="Vachon A."/>
        </authorList>
    </citation>
    <scope>NUCLEOTIDE SEQUENCE [LARGE SCALE GENOMIC DNA]</scope>
    <source>
        <strain evidence="6">NML 170316</strain>
    </source>
</reference>
<dbReference type="Pfam" id="PF00114">
    <property type="entry name" value="Pilin"/>
    <property type="match status" value="1"/>
</dbReference>
<keyword evidence="6" id="KW-1185">Reference proteome</keyword>
<comment type="similarity">
    <text evidence="1 3">Belongs to the N-Me-Phe pilin family.</text>
</comment>
<accession>A0ABY1WBM5</accession>
<evidence type="ECO:0000256" key="2">
    <source>
        <dbReference type="ARBA" id="ARBA00022481"/>
    </source>
</evidence>
<gene>
    <name evidence="5" type="ORF">EA658_14945</name>
</gene>
<dbReference type="InterPro" id="IPR001082">
    <property type="entry name" value="Pilin"/>
</dbReference>
<dbReference type="RefSeq" id="WP_130532669.1">
    <property type="nucleotide sequence ID" value="NZ_SHME01000004.1"/>
</dbReference>
<dbReference type="SUPFAM" id="SSF54523">
    <property type="entry name" value="Pili subunits"/>
    <property type="match status" value="1"/>
</dbReference>
<dbReference type="Pfam" id="PF07963">
    <property type="entry name" value="N_methyl"/>
    <property type="match status" value="1"/>
</dbReference>
<keyword evidence="4" id="KW-1133">Transmembrane helix</keyword>